<accession>A0A9N9FN26</accession>
<evidence type="ECO:0000256" key="3">
    <source>
        <dbReference type="ARBA" id="ARBA00022692"/>
    </source>
</evidence>
<comment type="caution">
    <text evidence="7">The sequence shown here is derived from an EMBL/GenBank/DDBJ whole genome shotgun (WGS) entry which is preliminary data.</text>
</comment>
<dbReference type="EMBL" id="CAJVPQ010001302">
    <property type="protein sequence ID" value="CAG8544457.1"/>
    <property type="molecule type" value="Genomic_DNA"/>
</dbReference>
<name>A0A9N9FN26_9GLOM</name>
<dbReference type="InterPro" id="IPR044890">
    <property type="entry name" value="TMEM14_sf"/>
</dbReference>
<evidence type="ECO:0000256" key="4">
    <source>
        <dbReference type="ARBA" id="ARBA00022989"/>
    </source>
</evidence>
<dbReference type="InterPro" id="IPR005349">
    <property type="entry name" value="TMEM14"/>
</dbReference>
<feature type="transmembrane region" description="Helical" evidence="6">
    <location>
        <begin position="29"/>
        <end position="47"/>
    </location>
</feature>
<evidence type="ECO:0000256" key="2">
    <source>
        <dbReference type="ARBA" id="ARBA00007590"/>
    </source>
</evidence>
<keyword evidence="5 6" id="KW-0472">Membrane</keyword>
<reference evidence="7" key="1">
    <citation type="submission" date="2021-06" db="EMBL/GenBank/DDBJ databases">
        <authorList>
            <person name="Kallberg Y."/>
            <person name="Tangrot J."/>
            <person name="Rosling A."/>
        </authorList>
    </citation>
    <scope>NUCLEOTIDE SEQUENCE</scope>
    <source>
        <strain evidence="7">UK204</strain>
    </source>
</reference>
<evidence type="ECO:0000256" key="6">
    <source>
        <dbReference type="SAM" id="Phobius"/>
    </source>
</evidence>
<evidence type="ECO:0000256" key="1">
    <source>
        <dbReference type="ARBA" id="ARBA00004370"/>
    </source>
</evidence>
<dbReference type="GO" id="GO:0016020">
    <property type="term" value="C:membrane"/>
    <property type="evidence" value="ECO:0007669"/>
    <property type="project" value="UniProtKB-SubCell"/>
</dbReference>
<evidence type="ECO:0000313" key="7">
    <source>
        <dbReference type="EMBL" id="CAG8544457.1"/>
    </source>
</evidence>
<keyword evidence="3 6" id="KW-0812">Transmembrane</keyword>
<proteinExistence type="inferred from homology"/>
<dbReference type="AlphaFoldDB" id="A0A9N9FN26"/>
<protein>
    <submittedName>
        <fullName evidence="7">11741_t:CDS:1</fullName>
    </submittedName>
</protein>
<evidence type="ECO:0000313" key="8">
    <source>
        <dbReference type="Proteomes" id="UP000789570"/>
    </source>
</evidence>
<sequence>MSHHPSYTMAVICTLGGISAYAKARSMPSIMAGVGVGILYGIAGYVIKENKDYGHETALAASTILAGSMIPRAIKTKRPVPLSLGVLSVGVGVYYAKKIYEYRVGV</sequence>
<organism evidence="7 8">
    <name type="scientific">Funneliformis caledonium</name>
    <dbReference type="NCBI Taxonomy" id="1117310"/>
    <lineage>
        <taxon>Eukaryota</taxon>
        <taxon>Fungi</taxon>
        <taxon>Fungi incertae sedis</taxon>
        <taxon>Mucoromycota</taxon>
        <taxon>Glomeromycotina</taxon>
        <taxon>Glomeromycetes</taxon>
        <taxon>Glomerales</taxon>
        <taxon>Glomeraceae</taxon>
        <taxon>Funneliformis</taxon>
    </lineage>
</organism>
<dbReference type="Pfam" id="PF03647">
    <property type="entry name" value="Tmemb_14"/>
    <property type="match status" value="1"/>
</dbReference>
<gene>
    <name evidence="7" type="ORF">FCALED_LOCUS5804</name>
</gene>
<dbReference type="PANTHER" id="PTHR12668:SF53">
    <property type="entry name" value="TMEM14 PROTEIN HOMOLOG YJR085C"/>
    <property type="match status" value="1"/>
</dbReference>
<comment type="subcellular location">
    <subcellularLocation>
        <location evidence="1">Membrane</location>
    </subcellularLocation>
</comment>
<dbReference type="OrthoDB" id="5620at2759"/>
<keyword evidence="4 6" id="KW-1133">Transmembrane helix</keyword>
<dbReference type="Proteomes" id="UP000789570">
    <property type="component" value="Unassembled WGS sequence"/>
</dbReference>
<comment type="similarity">
    <text evidence="2">Belongs to the TMEM14 family.</text>
</comment>
<dbReference type="Gene3D" id="1.10.10.1740">
    <property type="entry name" value="Transmembrane protein 14-like"/>
    <property type="match status" value="1"/>
</dbReference>
<evidence type="ECO:0000256" key="5">
    <source>
        <dbReference type="ARBA" id="ARBA00023136"/>
    </source>
</evidence>
<keyword evidence="8" id="KW-1185">Reference proteome</keyword>
<dbReference type="PANTHER" id="PTHR12668">
    <property type="entry name" value="TRANSMEMBRANE PROTEIN 14, 15"/>
    <property type="match status" value="1"/>
</dbReference>